<dbReference type="RefSeq" id="WP_108636260.1">
    <property type="nucleotide sequence ID" value="NZ_QCXX01000008.1"/>
</dbReference>
<organism evidence="2 3">
    <name type="scientific">Sphingobacterium athyrii</name>
    <dbReference type="NCBI Taxonomy" id="2152717"/>
    <lineage>
        <taxon>Bacteria</taxon>
        <taxon>Pseudomonadati</taxon>
        <taxon>Bacteroidota</taxon>
        <taxon>Sphingobacteriia</taxon>
        <taxon>Sphingobacteriales</taxon>
        <taxon>Sphingobacteriaceae</taxon>
        <taxon>Sphingobacterium</taxon>
    </lineage>
</organism>
<gene>
    <name evidence="2" type="ORF">DCO56_24130</name>
</gene>
<protein>
    <submittedName>
        <fullName evidence="2">Uncharacterized protein</fullName>
    </submittedName>
</protein>
<feature type="transmembrane region" description="Helical" evidence="1">
    <location>
        <begin position="78"/>
        <end position="96"/>
    </location>
</feature>
<comment type="caution">
    <text evidence="2">The sequence shown here is derived from an EMBL/GenBank/DDBJ whole genome shotgun (WGS) entry which is preliminary data.</text>
</comment>
<keyword evidence="3" id="KW-1185">Reference proteome</keyword>
<evidence type="ECO:0000313" key="2">
    <source>
        <dbReference type="EMBL" id="PUV22023.1"/>
    </source>
</evidence>
<keyword evidence="1" id="KW-0812">Transmembrane</keyword>
<dbReference type="Proteomes" id="UP000250831">
    <property type="component" value="Unassembled WGS sequence"/>
</dbReference>
<keyword evidence="1" id="KW-0472">Membrane</keyword>
<dbReference type="AlphaFoldDB" id="A0A363NMP1"/>
<accession>A0A363NMP1</accession>
<evidence type="ECO:0000313" key="3">
    <source>
        <dbReference type="Proteomes" id="UP000250831"/>
    </source>
</evidence>
<dbReference type="EMBL" id="QCXX01000008">
    <property type="protein sequence ID" value="PUV22023.1"/>
    <property type="molecule type" value="Genomic_DNA"/>
</dbReference>
<sequence length="212" mass="23974">MKIDHKLIEKYHLGQCSPAEQLLVEEWLLDDTLESDPLSISIAKKTKLETDIWAELSSHIDRSEVPTIVPPKKYGFKYIGIAASIVFLIGFGFYQFSKDAEKASAIFDNGTSAGLKYINQHSYNIILGKNARAEINTDTGEFKTSGNMMFIPKKNFAFSFSGTDKKKEFKHGETYFVLKPQKNGKQVIISKSELTFLAPTIQHELKIQFNII</sequence>
<name>A0A363NMP1_9SPHI</name>
<dbReference type="OrthoDB" id="1345370at2"/>
<keyword evidence="1" id="KW-1133">Transmembrane helix</keyword>
<evidence type="ECO:0000256" key="1">
    <source>
        <dbReference type="SAM" id="Phobius"/>
    </source>
</evidence>
<proteinExistence type="predicted"/>
<reference evidence="2 3" key="1">
    <citation type="submission" date="2018-04" db="EMBL/GenBank/DDBJ databases">
        <title>Sphingobacterium sp. M46 Genome.</title>
        <authorList>
            <person name="Cheng J."/>
            <person name="Li Y."/>
        </authorList>
    </citation>
    <scope>NUCLEOTIDE SEQUENCE [LARGE SCALE GENOMIC DNA]</scope>
    <source>
        <strain evidence="2 3">M46</strain>
    </source>
</reference>